<comment type="caution">
    <text evidence="1">The sequence shown here is derived from an EMBL/GenBank/DDBJ whole genome shotgun (WGS) entry which is preliminary data.</text>
</comment>
<name>A0AAJ2NRC0_ALKPS</name>
<dbReference type="EMBL" id="JAWJAY010000007">
    <property type="protein sequence ID" value="MDV2887043.1"/>
    <property type="molecule type" value="Genomic_DNA"/>
</dbReference>
<dbReference type="AlphaFoldDB" id="A0AAJ2NRC0"/>
<protein>
    <submittedName>
        <fullName evidence="1">Uncharacterized protein</fullName>
    </submittedName>
</protein>
<evidence type="ECO:0000313" key="2">
    <source>
        <dbReference type="Proteomes" id="UP001285636"/>
    </source>
</evidence>
<dbReference type="RefSeq" id="WP_289235551.1">
    <property type="nucleotide sequence ID" value="NZ_CP117835.1"/>
</dbReference>
<reference evidence="1" key="1">
    <citation type="submission" date="2023-10" db="EMBL/GenBank/DDBJ databases">
        <title>Screening of Alkalihalophilus pseudofirmusBZ-TG-HK211 and Its Alleviation of Salt Stress on Rapeseed Growth.</title>
        <authorList>
            <person name="Zhao B."/>
            <person name="Guo T."/>
        </authorList>
    </citation>
    <scope>NUCLEOTIDE SEQUENCE</scope>
    <source>
        <strain evidence="1">BZ-TG-HK211</strain>
    </source>
</reference>
<dbReference type="Proteomes" id="UP001285636">
    <property type="component" value="Unassembled WGS sequence"/>
</dbReference>
<gene>
    <name evidence="1" type="ORF">RYX45_17765</name>
</gene>
<accession>A0AAJ2NRC0</accession>
<evidence type="ECO:0000313" key="1">
    <source>
        <dbReference type="EMBL" id="MDV2887043.1"/>
    </source>
</evidence>
<organism evidence="1 2">
    <name type="scientific">Alkalihalophilus pseudofirmus</name>
    <name type="common">Bacillus pseudofirmus</name>
    <dbReference type="NCBI Taxonomy" id="79885"/>
    <lineage>
        <taxon>Bacteria</taxon>
        <taxon>Bacillati</taxon>
        <taxon>Bacillota</taxon>
        <taxon>Bacilli</taxon>
        <taxon>Bacillales</taxon>
        <taxon>Bacillaceae</taxon>
        <taxon>Alkalihalophilus</taxon>
    </lineage>
</organism>
<sequence length="62" mass="7320">MNLDQEILQADLIKKFQYVKNQARNETRLEVAERMIDYGIDLQLVRTVTGLTHEELKSRSTR</sequence>
<proteinExistence type="predicted"/>